<dbReference type="EMBL" id="APRN01000038">
    <property type="protein sequence ID" value="ENX56157.1"/>
    <property type="molecule type" value="Genomic_DNA"/>
</dbReference>
<dbReference type="HOGENOM" id="CLU_2271284_0_0_6"/>
<sequence length="102" mass="11259">MRDDQAERIKKLSEKIADDMIGTAGVALKIGTESKVERGDKGFMYKIVKDQAAVMAALERIIAIKEGKTLPISATPETQEKHEQNLIRKAEEEAAKLAAKYS</sequence>
<reference evidence="1 2" key="1">
    <citation type="submission" date="2013-02" db="EMBL/GenBank/DDBJ databases">
        <title>The Genome Sequence of Acinetobacter sp. CIP 70.18.</title>
        <authorList>
            <consortium name="The Broad Institute Genome Sequencing Platform"/>
            <consortium name="The Broad Institute Genome Sequencing Center for Infectious Disease"/>
            <person name="Cerqueira G."/>
            <person name="Feldgarden M."/>
            <person name="Courvalin P."/>
            <person name="Perichon B."/>
            <person name="Grillot-Courvalin C."/>
            <person name="Clermont D."/>
            <person name="Rocha E."/>
            <person name="Yoon E.-J."/>
            <person name="Nemec A."/>
            <person name="Walker B."/>
            <person name="Young S.K."/>
            <person name="Zeng Q."/>
            <person name="Gargeya S."/>
            <person name="Fitzgerald M."/>
            <person name="Haas B."/>
            <person name="Abouelleil A."/>
            <person name="Alvarado L."/>
            <person name="Arachchi H.M."/>
            <person name="Berlin A.M."/>
            <person name="Chapman S.B."/>
            <person name="Dewar J."/>
            <person name="Goldberg J."/>
            <person name="Griggs A."/>
            <person name="Gujja S."/>
            <person name="Hansen M."/>
            <person name="Howarth C."/>
            <person name="Imamovic A."/>
            <person name="Larimer J."/>
            <person name="McCowan C."/>
            <person name="Murphy C."/>
            <person name="Neiman D."/>
            <person name="Pearson M."/>
            <person name="Priest M."/>
            <person name="Roberts A."/>
            <person name="Saif S."/>
            <person name="Shea T."/>
            <person name="Sisk P."/>
            <person name="Sykes S."/>
            <person name="Wortman J."/>
            <person name="Nusbaum C."/>
            <person name="Birren B."/>
        </authorList>
    </citation>
    <scope>NUCLEOTIDE SEQUENCE [LARGE SCALE GENOMIC DNA]</scope>
    <source>
        <strain evidence="1 2">CIP 70.18</strain>
    </source>
</reference>
<gene>
    <name evidence="1" type="ORF">F902_03254</name>
</gene>
<dbReference type="AlphaFoldDB" id="N9SXX1"/>
<keyword evidence="2" id="KW-1185">Reference proteome</keyword>
<name>N9SXX1_9GAMM</name>
<proteinExistence type="predicted"/>
<dbReference type="Proteomes" id="UP000013084">
    <property type="component" value="Unassembled WGS sequence"/>
</dbReference>
<evidence type="ECO:0000313" key="1">
    <source>
        <dbReference type="EMBL" id="ENX56157.1"/>
    </source>
</evidence>
<dbReference type="OrthoDB" id="6691941at2"/>
<protein>
    <submittedName>
        <fullName evidence="1">Uncharacterized protein</fullName>
    </submittedName>
</protein>
<dbReference type="RefSeq" id="WP_005204945.1">
    <property type="nucleotide sequence ID" value="NZ_KB850072.1"/>
</dbReference>
<comment type="caution">
    <text evidence="1">The sequence shown here is derived from an EMBL/GenBank/DDBJ whole genome shotgun (WGS) entry which is preliminary data.</text>
</comment>
<dbReference type="PATRIC" id="fig|1217700.3.peg.3168"/>
<organism evidence="1 2">
    <name type="scientific">Acinetobacter higginsii</name>
    <dbReference type="NCBI Taxonomy" id="70347"/>
    <lineage>
        <taxon>Bacteria</taxon>
        <taxon>Pseudomonadati</taxon>
        <taxon>Pseudomonadota</taxon>
        <taxon>Gammaproteobacteria</taxon>
        <taxon>Moraxellales</taxon>
        <taxon>Moraxellaceae</taxon>
        <taxon>Acinetobacter</taxon>
    </lineage>
</organism>
<accession>N9SXX1</accession>
<evidence type="ECO:0000313" key="2">
    <source>
        <dbReference type="Proteomes" id="UP000013084"/>
    </source>
</evidence>